<dbReference type="RefSeq" id="WP_158546641.1">
    <property type="nucleotide sequence ID" value="NZ_QPJC01000001.1"/>
</dbReference>
<gene>
    <name evidence="1" type="ORF">DFQ14_101679</name>
</gene>
<evidence type="ECO:0000313" key="2">
    <source>
        <dbReference type="Proteomes" id="UP000253495"/>
    </source>
</evidence>
<proteinExistence type="predicted"/>
<dbReference type="Proteomes" id="UP000253495">
    <property type="component" value="Unassembled WGS sequence"/>
</dbReference>
<dbReference type="EMBL" id="QPJC01000001">
    <property type="protein sequence ID" value="RCW47329.1"/>
    <property type="molecule type" value="Genomic_DNA"/>
</dbReference>
<accession>A0A368W0W3</accession>
<organism evidence="1 2">
    <name type="scientific">Halopolyspora algeriensis</name>
    <dbReference type="NCBI Taxonomy" id="1500506"/>
    <lineage>
        <taxon>Bacteria</taxon>
        <taxon>Bacillati</taxon>
        <taxon>Actinomycetota</taxon>
        <taxon>Actinomycetes</taxon>
        <taxon>Actinomycetes incertae sedis</taxon>
        <taxon>Halopolyspora</taxon>
    </lineage>
</organism>
<reference evidence="1 2" key="1">
    <citation type="submission" date="2018-07" db="EMBL/GenBank/DDBJ databases">
        <title>Genomic Encyclopedia of Type Strains, Phase III (KMG-III): the genomes of soil and plant-associated and newly described type strains.</title>
        <authorList>
            <person name="Whitman W."/>
        </authorList>
    </citation>
    <scope>NUCLEOTIDE SEQUENCE [LARGE SCALE GENOMIC DNA]</scope>
    <source>
        <strain evidence="1 2">CECT 8575</strain>
    </source>
</reference>
<evidence type="ECO:0000313" key="1">
    <source>
        <dbReference type="EMBL" id="RCW47329.1"/>
    </source>
</evidence>
<protein>
    <submittedName>
        <fullName evidence="1">Uncharacterized protein</fullName>
    </submittedName>
</protein>
<keyword evidence="2" id="KW-1185">Reference proteome</keyword>
<comment type="caution">
    <text evidence="1">The sequence shown here is derived from an EMBL/GenBank/DDBJ whole genome shotgun (WGS) entry which is preliminary data.</text>
</comment>
<dbReference type="AlphaFoldDB" id="A0A368W0W3"/>
<sequence length="45" mass="5118">MSDFAVGMLFLQQRHYSSGMNPFRVLGSIGRCDECRPKVGEGRKR</sequence>
<name>A0A368W0W3_9ACTN</name>